<dbReference type="OrthoDB" id="671595at2759"/>
<evidence type="ECO:0000313" key="5">
    <source>
        <dbReference type="RefSeq" id="XP_033791191.1"/>
    </source>
</evidence>
<dbReference type="Gene3D" id="2.30.39.10">
    <property type="entry name" value="Alpha-1-antitrypsin, domain 1"/>
    <property type="match status" value="1"/>
</dbReference>
<dbReference type="GO" id="GO:0004867">
    <property type="term" value="F:serine-type endopeptidase inhibitor activity"/>
    <property type="evidence" value="ECO:0007669"/>
    <property type="project" value="InterPro"/>
</dbReference>
<dbReference type="PRINTS" id="PR00676">
    <property type="entry name" value="MASPIN"/>
</dbReference>
<dbReference type="FunFam" id="2.30.39.10:FF:000001">
    <property type="entry name" value="Serpin family B member 2"/>
    <property type="match status" value="1"/>
</dbReference>
<dbReference type="InterPro" id="IPR000240">
    <property type="entry name" value="Serpin_B9/Maspin"/>
</dbReference>
<proteinExistence type="inferred from homology"/>
<dbReference type="SUPFAM" id="SSF56574">
    <property type="entry name" value="Serpins"/>
    <property type="match status" value="1"/>
</dbReference>
<dbReference type="InterPro" id="IPR042185">
    <property type="entry name" value="Serpin_sf_2"/>
</dbReference>
<dbReference type="InterPro" id="IPR036186">
    <property type="entry name" value="Serpin_sf"/>
</dbReference>
<dbReference type="RefSeq" id="XP_033791191.1">
    <property type="nucleotide sequence ID" value="XM_033935300.1"/>
</dbReference>
<dbReference type="CTD" id="5268"/>
<keyword evidence="3" id="KW-1185">Reference proteome</keyword>
<feature type="domain" description="Serpin" evidence="2">
    <location>
        <begin position="13"/>
        <end position="374"/>
    </location>
</feature>
<dbReference type="PANTHER" id="PTHR11461">
    <property type="entry name" value="SERINE PROTEASE INHIBITOR, SERPIN"/>
    <property type="match status" value="1"/>
</dbReference>
<dbReference type="Gene3D" id="3.30.497.10">
    <property type="entry name" value="Antithrombin, subunit I, domain 2"/>
    <property type="match status" value="1"/>
</dbReference>
<accession>A0A6P8Q742</accession>
<comment type="similarity">
    <text evidence="1">Belongs to the serpin family. Ov-serpin subfamily.</text>
</comment>
<dbReference type="GeneID" id="117356044"/>
<dbReference type="KEGG" id="gsh:117356044"/>
<evidence type="ECO:0000313" key="4">
    <source>
        <dbReference type="RefSeq" id="XP_033791190.1"/>
    </source>
</evidence>
<dbReference type="Pfam" id="PF00079">
    <property type="entry name" value="Serpin"/>
    <property type="match status" value="1"/>
</dbReference>
<dbReference type="RefSeq" id="XP_033791190.1">
    <property type="nucleotide sequence ID" value="XM_033935299.1"/>
</dbReference>
<dbReference type="SMART" id="SM00093">
    <property type="entry name" value="SERPIN"/>
    <property type="match status" value="1"/>
</dbReference>
<dbReference type="InterPro" id="IPR042178">
    <property type="entry name" value="Serpin_sf_1"/>
</dbReference>
<organism evidence="3 4">
    <name type="scientific">Geotrypetes seraphini</name>
    <name type="common">Gaboon caecilian</name>
    <name type="synonym">Caecilia seraphini</name>
    <dbReference type="NCBI Taxonomy" id="260995"/>
    <lineage>
        <taxon>Eukaryota</taxon>
        <taxon>Metazoa</taxon>
        <taxon>Chordata</taxon>
        <taxon>Craniata</taxon>
        <taxon>Vertebrata</taxon>
        <taxon>Euteleostomi</taxon>
        <taxon>Amphibia</taxon>
        <taxon>Gymnophiona</taxon>
        <taxon>Geotrypetes</taxon>
    </lineage>
</organism>
<reference evidence="4 5" key="1">
    <citation type="submission" date="2025-04" db="UniProtKB">
        <authorList>
            <consortium name="RefSeq"/>
        </authorList>
    </citation>
    <scope>IDENTIFICATION</scope>
</reference>
<protein>
    <submittedName>
        <fullName evidence="4 5">Serpin B5</fullName>
    </submittedName>
</protein>
<evidence type="ECO:0000256" key="1">
    <source>
        <dbReference type="ARBA" id="ARBA00006426"/>
    </source>
</evidence>
<dbReference type="InterPro" id="IPR023796">
    <property type="entry name" value="Serpin_dom"/>
</dbReference>
<dbReference type="PANTHER" id="PTHR11461:SF55">
    <property type="entry name" value="SERPIN B5"/>
    <property type="match status" value="1"/>
</dbReference>
<evidence type="ECO:0000259" key="2">
    <source>
        <dbReference type="SMART" id="SM00093"/>
    </source>
</evidence>
<dbReference type="GO" id="GO:0005615">
    <property type="term" value="C:extracellular space"/>
    <property type="evidence" value="ECO:0007669"/>
    <property type="project" value="InterPro"/>
</dbReference>
<dbReference type="AlphaFoldDB" id="A0A6P8Q742"/>
<evidence type="ECO:0000313" key="3">
    <source>
        <dbReference type="Proteomes" id="UP000515159"/>
    </source>
</evidence>
<dbReference type="InterPro" id="IPR023795">
    <property type="entry name" value="Serpin_CS"/>
</dbReference>
<dbReference type="PROSITE" id="PS00284">
    <property type="entry name" value="SERPIN"/>
    <property type="match status" value="1"/>
</dbReference>
<dbReference type="Proteomes" id="UP000515159">
    <property type="component" value="Chromosome 2"/>
</dbReference>
<gene>
    <name evidence="4 5" type="primary">SERPINB5</name>
</gene>
<name>A0A6P8Q742_GEOSA</name>
<dbReference type="InterPro" id="IPR000215">
    <property type="entry name" value="Serpin_fam"/>
</dbReference>
<sequence>MDELRLANTVLAIDFYKKLSEHKTNNVVFAPLCISTSLALLHKGSKGNTAAQLNQVLHFEKVKDVEYGFQTISSDTSKISSSISMKMVKRLYVDNNLNLHKDYVNSSKKPFPSELETVDFACQPEETRQQINNSIKELTDGKIENMLAEGSVNEETKLCLMNAAYFTGKWMTKFSESETKETPFRISKTESKPVQMMNLESRLCMGYINELQTMVLDLPYYTKHFSMIILLPKDFMDESTGLEQIENEISPEKFMHWTNPSMMVNTQVKVSLPKFELKGCHDLKPILTSLGMPDAFSEEAADFSGMSESKGIALSQAFQKVVLEVQEEGAQEADQAKSRILMHKDEFNVNQPFIYAIRNNRNRNIVLMGRFCSP</sequence>